<dbReference type="RefSeq" id="WP_106678366.1">
    <property type="nucleotide sequence ID" value="NZ_JACHWV010000007.1"/>
</dbReference>
<dbReference type="Proteomes" id="UP000238430">
    <property type="component" value="Unassembled WGS sequence"/>
</dbReference>
<feature type="signal peptide" evidence="1">
    <location>
        <begin position="1"/>
        <end position="20"/>
    </location>
</feature>
<gene>
    <name evidence="2" type="ORF">C7H61_06900</name>
</gene>
<keyword evidence="1" id="KW-0732">Signal</keyword>
<evidence type="ECO:0000313" key="3">
    <source>
        <dbReference type="Proteomes" id="UP000238430"/>
    </source>
</evidence>
<evidence type="ECO:0000256" key="1">
    <source>
        <dbReference type="SAM" id="SignalP"/>
    </source>
</evidence>
<dbReference type="EMBL" id="PXOT01000022">
    <property type="protein sequence ID" value="PSG90979.1"/>
    <property type="molecule type" value="Genomic_DNA"/>
</dbReference>
<comment type="caution">
    <text evidence="2">The sequence shown here is derived from an EMBL/GenBank/DDBJ whole genome shotgun (WGS) entry which is preliminary data.</text>
</comment>
<feature type="chain" id="PRO_5015641098" description="Outer membrane protein beta-barrel domain-containing protein" evidence="1">
    <location>
        <begin position="21"/>
        <end position="181"/>
    </location>
</feature>
<proteinExistence type="predicted"/>
<evidence type="ECO:0000313" key="2">
    <source>
        <dbReference type="EMBL" id="PSG90979.1"/>
    </source>
</evidence>
<sequence length="181" mass="19503">MKKLFFLAAFAVFGLSTMNAQDSDNGSSALSEGSWLIEANTGFGASDFGHTANTGFGLVSIDDTTIWSIGAEAGYFVMDDLAVKLGLGYNDFDGASSFSYKLGAKYYIESMIPVQLDVTGASGDDVFGDETPLWLGLQGGYAWFVADNISIEPGLRYNLSLNEDFTDEGILEFRIGFALHF</sequence>
<dbReference type="AlphaFoldDB" id="A0A2T1NEZ5"/>
<dbReference type="InterPro" id="IPR011250">
    <property type="entry name" value="OMP/PagP_B-barrel"/>
</dbReference>
<evidence type="ECO:0008006" key="4">
    <source>
        <dbReference type="Google" id="ProtNLM"/>
    </source>
</evidence>
<dbReference type="SUPFAM" id="SSF56925">
    <property type="entry name" value="OMPA-like"/>
    <property type="match status" value="1"/>
</dbReference>
<name>A0A2T1NEZ5_9FLAO</name>
<accession>A0A2T1NEZ5</accession>
<organism evidence="2 3">
    <name type="scientific">Mesoflavibacter zeaxanthinifaciens subsp. sabulilitoris</name>
    <dbReference type="NCBI Taxonomy" id="1520893"/>
    <lineage>
        <taxon>Bacteria</taxon>
        <taxon>Pseudomonadati</taxon>
        <taxon>Bacteroidota</taxon>
        <taxon>Flavobacteriia</taxon>
        <taxon>Flavobacteriales</taxon>
        <taxon>Flavobacteriaceae</taxon>
        <taxon>Mesoflavibacter</taxon>
    </lineage>
</organism>
<reference evidence="2 3" key="1">
    <citation type="submission" date="2018-03" db="EMBL/GenBank/DDBJ databases">
        <title>Mesoflavibacter sp. HG37 and Mesoflavibacter sp. HG96 sp.nov., two marine bacteria isolated from seawater of Western Pacific Ocean.</title>
        <authorList>
            <person name="Cheng H."/>
            <person name="Wu Y.-H."/>
            <person name="Guo L.-L."/>
            <person name="Xu X.-W."/>
        </authorList>
    </citation>
    <scope>NUCLEOTIDE SEQUENCE [LARGE SCALE GENOMIC DNA]</scope>
    <source>
        <strain evidence="2 3">KCTC 42117</strain>
    </source>
</reference>
<keyword evidence="3" id="KW-1185">Reference proteome</keyword>
<dbReference type="OrthoDB" id="945117at2"/>
<protein>
    <recommendedName>
        <fullName evidence="4">Outer membrane protein beta-barrel domain-containing protein</fullName>
    </recommendedName>
</protein>